<protein>
    <submittedName>
        <fullName evidence="3">OLC1v1021645C1</fullName>
    </submittedName>
</protein>
<dbReference type="InterPro" id="IPR046960">
    <property type="entry name" value="PPR_At4g14850-like_plant"/>
</dbReference>
<evidence type="ECO:0000313" key="4">
    <source>
        <dbReference type="Proteomes" id="UP001161247"/>
    </source>
</evidence>
<sequence length="191" mass="21770">MLSGFRLANRPESSYQYFLKMCRSNEKPNELTFAVLISTFLNTNFRFLVPQLHCRVISSGLNLNDSLGSSLMRGYLDLGDHKGVCRVFDEIPVKDIAPWNVLILGYMESGLTCEARRVFNSMPEKNAFSWKIGESAATKIYKLEEDHPAVYSMLCKIHGEREVWSTVTKMKKMIKSKCARKQKAGSWIESA</sequence>
<dbReference type="InterPro" id="IPR011990">
    <property type="entry name" value="TPR-like_helical_dom_sf"/>
</dbReference>
<reference evidence="3" key="1">
    <citation type="submission" date="2023-03" db="EMBL/GenBank/DDBJ databases">
        <authorList>
            <person name="Julca I."/>
        </authorList>
    </citation>
    <scope>NUCLEOTIDE SEQUENCE</scope>
</reference>
<dbReference type="InterPro" id="IPR002885">
    <property type="entry name" value="PPR_rpt"/>
</dbReference>
<dbReference type="EMBL" id="OX459118">
    <property type="protein sequence ID" value="CAI9087551.1"/>
    <property type="molecule type" value="Genomic_DNA"/>
</dbReference>
<evidence type="ECO:0000256" key="2">
    <source>
        <dbReference type="PROSITE-ProRule" id="PRU00708"/>
    </source>
</evidence>
<dbReference type="PANTHER" id="PTHR47926:SF511">
    <property type="entry name" value="PENTATRICOPEPTIDE REPEAT-CONTAINING PROTEIN"/>
    <property type="match status" value="1"/>
</dbReference>
<keyword evidence="1" id="KW-0677">Repeat</keyword>
<dbReference type="PROSITE" id="PS51375">
    <property type="entry name" value="PPR"/>
    <property type="match status" value="1"/>
</dbReference>
<dbReference type="Gene3D" id="1.25.40.10">
    <property type="entry name" value="Tetratricopeptide repeat domain"/>
    <property type="match status" value="1"/>
</dbReference>
<dbReference type="AlphaFoldDB" id="A0AAV1BW43"/>
<dbReference type="GO" id="GO:0009451">
    <property type="term" value="P:RNA modification"/>
    <property type="evidence" value="ECO:0007669"/>
    <property type="project" value="InterPro"/>
</dbReference>
<evidence type="ECO:0000256" key="1">
    <source>
        <dbReference type="ARBA" id="ARBA00022737"/>
    </source>
</evidence>
<proteinExistence type="predicted"/>
<gene>
    <name evidence="3" type="ORF">OLC1_LOCUS347</name>
</gene>
<dbReference type="Pfam" id="PF01535">
    <property type="entry name" value="PPR"/>
    <property type="match status" value="2"/>
</dbReference>
<dbReference type="GO" id="GO:0003723">
    <property type="term" value="F:RNA binding"/>
    <property type="evidence" value="ECO:0007669"/>
    <property type="project" value="InterPro"/>
</dbReference>
<dbReference type="PANTHER" id="PTHR47926">
    <property type="entry name" value="PENTATRICOPEPTIDE REPEAT-CONTAINING PROTEIN"/>
    <property type="match status" value="1"/>
</dbReference>
<keyword evidence="4" id="KW-1185">Reference proteome</keyword>
<evidence type="ECO:0000313" key="3">
    <source>
        <dbReference type="EMBL" id="CAI9087551.1"/>
    </source>
</evidence>
<dbReference type="Proteomes" id="UP001161247">
    <property type="component" value="Chromosome 1"/>
</dbReference>
<feature type="repeat" description="PPR" evidence="2">
    <location>
        <begin position="95"/>
        <end position="129"/>
    </location>
</feature>
<accession>A0AAV1BW43</accession>
<organism evidence="3 4">
    <name type="scientific">Oldenlandia corymbosa var. corymbosa</name>
    <dbReference type="NCBI Taxonomy" id="529605"/>
    <lineage>
        <taxon>Eukaryota</taxon>
        <taxon>Viridiplantae</taxon>
        <taxon>Streptophyta</taxon>
        <taxon>Embryophyta</taxon>
        <taxon>Tracheophyta</taxon>
        <taxon>Spermatophyta</taxon>
        <taxon>Magnoliopsida</taxon>
        <taxon>eudicotyledons</taxon>
        <taxon>Gunneridae</taxon>
        <taxon>Pentapetalae</taxon>
        <taxon>asterids</taxon>
        <taxon>lamiids</taxon>
        <taxon>Gentianales</taxon>
        <taxon>Rubiaceae</taxon>
        <taxon>Rubioideae</taxon>
        <taxon>Spermacoceae</taxon>
        <taxon>Hedyotis-Oldenlandia complex</taxon>
        <taxon>Oldenlandia</taxon>
    </lineage>
</organism>
<name>A0AAV1BW43_OLDCO</name>